<dbReference type="STRING" id="930991.A0A0D0DLN4"/>
<proteinExistence type="predicted"/>
<keyword evidence="2" id="KW-1185">Reference proteome</keyword>
<evidence type="ECO:0000313" key="1">
    <source>
        <dbReference type="EMBL" id="KIK79270.1"/>
    </source>
</evidence>
<dbReference type="Proteomes" id="UP000054538">
    <property type="component" value="Unassembled WGS sequence"/>
</dbReference>
<reference evidence="1 2" key="1">
    <citation type="submission" date="2014-04" db="EMBL/GenBank/DDBJ databases">
        <authorList>
            <consortium name="DOE Joint Genome Institute"/>
            <person name="Kuo A."/>
            <person name="Kohler A."/>
            <person name="Jargeat P."/>
            <person name="Nagy L.G."/>
            <person name="Floudas D."/>
            <person name="Copeland A."/>
            <person name="Barry K.W."/>
            <person name="Cichocki N."/>
            <person name="Veneault-Fourrey C."/>
            <person name="LaButti K."/>
            <person name="Lindquist E.A."/>
            <person name="Lipzen A."/>
            <person name="Lundell T."/>
            <person name="Morin E."/>
            <person name="Murat C."/>
            <person name="Sun H."/>
            <person name="Tunlid A."/>
            <person name="Henrissat B."/>
            <person name="Grigoriev I.V."/>
            <person name="Hibbett D.S."/>
            <person name="Martin F."/>
            <person name="Nordberg H.P."/>
            <person name="Cantor M.N."/>
            <person name="Hua S.X."/>
        </authorList>
    </citation>
    <scope>NUCLEOTIDE SEQUENCE [LARGE SCALE GENOMIC DNA]</scope>
    <source>
        <strain evidence="1 2">Ve08.2h10</strain>
    </source>
</reference>
<dbReference type="OrthoDB" id="3259848at2759"/>
<dbReference type="HOGENOM" id="CLU_1511073_0_0_1"/>
<organism evidence="1 2">
    <name type="scientific">Paxillus rubicundulus Ve08.2h10</name>
    <dbReference type="NCBI Taxonomy" id="930991"/>
    <lineage>
        <taxon>Eukaryota</taxon>
        <taxon>Fungi</taxon>
        <taxon>Dikarya</taxon>
        <taxon>Basidiomycota</taxon>
        <taxon>Agaricomycotina</taxon>
        <taxon>Agaricomycetes</taxon>
        <taxon>Agaricomycetidae</taxon>
        <taxon>Boletales</taxon>
        <taxon>Paxilineae</taxon>
        <taxon>Paxillaceae</taxon>
        <taxon>Paxillus</taxon>
    </lineage>
</organism>
<protein>
    <submittedName>
        <fullName evidence="1">Uncharacterized protein</fullName>
    </submittedName>
</protein>
<evidence type="ECO:0000313" key="2">
    <source>
        <dbReference type="Proteomes" id="UP000054538"/>
    </source>
</evidence>
<dbReference type="InParanoid" id="A0A0D0DLN4"/>
<dbReference type="AlphaFoldDB" id="A0A0D0DLN4"/>
<sequence length="189" mass="21435">MSLATASYRQGGMIWAIKALDSIKPSQAPPNSSASTSKVISTADQEVKASSILNSMYDLGIHSSIFDVANAHQYIPLTLFTNVNTKCLRREGLTLKKVKSSINSVTHHLLNLSQFESEDSMDSFTWQEAWLHYLVWLADTAQPVIYEHWKWQYTMLSKDKAVHDNFKAILTFNINMHSHYAAQAFQHNE</sequence>
<name>A0A0D0DLN4_9AGAM</name>
<accession>A0A0D0DLN4</accession>
<reference evidence="2" key="2">
    <citation type="submission" date="2015-01" db="EMBL/GenBank/DDBJ databases">
        <title>Evolutionary Origins and Diversification of the Mycorrhizal Mutualists.</title>
        <authorList>
            <consortium name="DOE Joint Genome Institute"/>
            <consortium name="Mycorrhizal Genomics Consortium"/>
            <person name="Kohler A."/>
            <person name="Kuo A."/>
            <person name="Nagy L.G."/>
            <person name="Floudas D."/>
            <person name="Copeland A."/>
            <person name="Barry K.W."/>
            <person name="Cichocki N."/>
            <person name="Veneault-Fourrey C."/>
            <person name="LaButti K."/>
            <person name="Lindquist E.A."/>
            <person name="Lipzen A."/>
            <person name="Lundell T."/>
            <person name="Morin E."/>
            <person name="Murat C."/>
            <person name="Riley R."/>
            <person name="Ohm R."/>
            <person name="Sun H."/>
            <person name="Tunlid A."/>
            <person name="Henrissat B."/>
            <person name="Grigoriev I.V."/>
            <person name="Hibbett D.S."/>
            <person name="Martin F."/>
        </authorList>
    </citation>
    <scope>NUCLEOTIDE SEQUENCE [LARGE SCALE GENOMIC DNA]</scope>
    <source>
        <strain evidence="2">Ve08.2h10</strain>
    </source>
</reference>
<dbReference type="EMBL" id="KN826327">
    <property type="protein sequence ID" value="KIK79270.1"/>
    <property type="molecule type" value="Genomic_DNA"/>
</dbReference>
<gene>
    <name evidence="1" type="ORF">PAXRUDRAFT_16416</name>
</gene>